<gene>
    <name evidence="2" type="primary">Aste57867_25351</name>
    <name evidence="1" type="ORF">As57867_025273</name>
    <name evidence="2" type="ORF">ASTE57867_25351</name>
</gene>
<organism evidence="2 3">
    <name type="scientific">Aphanomyces stellatus</name>
    <dbReference type="NCBI Taxonomy" id="120398"/>
    <lineage>
        <taxon>Eukaryota</taxon>
        <taxon>Sar</taxon>
        <taxon>Stramenopiles</taxon>
        <taxon>Oomycota</taxon>
        <taxon>Saprolegniomycetes</taxon>
        <taxon>Saprolegniales</taxon>
        <taxon>Verrucalvaceae</taxon>
        <taxon>Aphanomyces</taxon>
    </lineage>
</organism>
<dbReference type="Proteomes" id="UP000332933">
    <property type="component" value="Unassembled WGS sequence"/>
</dbReference>
<evidence type="ECO:0000313" key="1">
    <source>
        <dbReference type="EMBL" id="KAF0682553.1"/>
    </source>
</evidence>
<dbReference type="EMBL" id="VJMH01007521">
    <property type="protein sequence ID" value="KAF0682553.1"/>
    <property type="molecule type" value="Genomic_DNA"/>
</dbReference>
<keyword evidence="3" id="KW-1185">Reference proteome</keyword>
<proteinExistence type="predicted"/>
<evidence type="ECO:0000313" key="3">
    <source>
        <dbReference type="Proteomes" id="UP000332933"/>
    </source>
</evidence>
<reference evidence="2 3" key="1">
    <citation type="submission" date="2019-03" db="EMBL/GenBank/DDBJ databases">
        <authorList>
            <person name="Gaulin E."/>
            <person name="Dumas B."/>
        </authorList>
    </citation>
    <scope>NUCLEOTIDE SEQUENCE [LARGE SCALE GENOMIC DNA]</scope>
    <source>
        <strain evidence="2">CBS 568.67</strain>
    </source>
</reference>
<evidence type="ECO:0000313" key="2">
    <source>
        <dbReference type="EMBL" id="VFU01976.1"/>
    </source>
</evidence>
<accession>A0A485LXM2</accession>
<sequence>MYQQRLDVPHLIPHFEPLFQDHGGVGGMRRIHPKHDSAVIIDGPRVANRHGLERGTHGVQSKQPGFGLLPRHFARTCPDRIDISGVDGLEAHVVPSEALGDVLVQSRHAVDRGTSGWNQKRWVSSWSESVLCE</sequence>
<dbReference type="AlphaFoldDB" id="A0A485LXM2"/>
<reference evidence="1" key="2">
    <citation type="submission" date="2019-06" db="EMBL/GenBank/DDBJ databases">
        <title>Genomics analysis of Aphanomyces spp. identifies a new class of oomycete effector associated with host adaptation.</title>
        <authorList>
            <person name="Gaulin E."/>
        </authorList>
    </citation>
    <scope>NUCLEOTIDE SEQUENCE</scope>
    <source>
        <strain evidence="1">CBS 578.67</strain>
    </source>
</reference>
<name>A0A485LXM2_9STRA</name>
<protein>
    <submittedName>
        <fullName evidence="2">Aste57867_25351 protein</fullName>
    </submittedName>
</protein>
<dbReference type="EMBL" id="CAADRA010007547">
    <property type="protein sequence ID" value="VFU01976.1"/>
    <property type="molecule type" value="Genomic_DNA"/>
</dbReference>